<evidence type="ECO:0000313" key="3">
    <source>
        <dbReference type="Proteomes" id="UP001156141"/>
    </source>
</evidence>
<keyword evidence="1" id="KW-0812">Transmembrane</keyword>
<reference evidence="2" key="1">
    <citation type="submission" date="2022-02" db="EMBL/GenBank/DDBJ databases">
        <title>Aestuariibaculum sp., a marine bacterium isolated from sediment in Guangxi.</title>
        <authorList>
            <person name="Ying J."/>
        </authorList>
    </citation>
    <scope>NUCLEOTIDE SEQUENCE</scope>
    <source>
        <strain evidence="2">L182</strain>
    </source>
</reference>
<comment type="caution">
    <text evidence="2">The sequence shown here is derived from an EMBL/GenBank/DDBJ whole genome shotgun (WGS) entry which is preliminary data.</text>
</comment>
<gene>
    <name evidence="2" type="ORF">MKW35_01935</name>
</gene>
<proteinExistence type="predicted"/>
<dbReference type="RefSeq" id="WP_240571709.1">
    <property type="nucleotide sequence ID" value="NZ_CP136709.1"/>
</dbReference>
<dbReference type="EMBL" id="JAKVQD010000001">
    <property type="protein sequence ID" value="MCH4551364.1"/>
    <property type="molecule type" value="Genomic_DNA"/>
</dbReference>
<keyword evidence="1" id="KW-1133">Transmembrane helix</keyword>
<keyword evidence="3" id="KW-1185">Reference proteome</keyword>
<accession>A0ABS9REJ5</accession>
<keyword evidence="1" id="KW-0472">Membrane</keyword>
<feature type="transmembrane region" description="Helical" evidence="1">
    <location>
        <begin position="97"/>
        <end position="118"/>
    </location>
</feature>
<evidence type="ECO:0008006" key="4">
    <source>
        <dbReference type="Google" id="ProtNLM"/>
    </source>
</evidence>
<evidence type="ECO:0000313" key="2">
    <source>
        <dbReference type="EMBL" id="MCH4551364.1"/>
    </source>
</evidence>
<evidence type="ECO:0000256" key="1">
    <source>
        <dbReference type="SAM" id="Phobius"/>
    </source>
</evidence>
<dbReference type="Proteomes" id="UP001156141">
    <property type="component" value="Unassembled WGS sequence"/>
</dbReference>
<sequence length="170" mass="20167">MNLRKKLIEWLFNISQKVYTDMFKHHKPWGITKHDLLNYPSDSIGKHLGLFLDQNNFELIAKVERHDAYHTITGYSTLVEDEIALQCLCFGNGKRSIYLYGAMIVGIIILPDYLPYYYKSYKLGRTANSFHHYDYKKLLLVNIHDFREVIFSKSYFQHKISSYEQVTFKP</sequence>
<name>A0ABS9REJ5_9FLAO</name>
<organism evidence="2 3">
    <name type="scientific">Aestuariibaculum lutulentum</name>
    <dbReference type="NCBI Taxonomy" id="2920935"/>
    <lineage>
        <taxon>Bacteria</taxon>
        <taxon>Pseudomonadati</taxon>
        <taxon>Bacteroidota</taxon>
        <taxon>Flavobacteriia</taxon>
        <taxon>Flavobacteriales</taxon>
        <taxon>Flavobacteriaceae</taxon>
    </lineage>
</organism>
<protein>
    <recommendedName>
        <fullName evidence="4">Coenzyme Q (Ubiquinone) biosynthesis protein Coq4</fullName>
    </recommendedName>
</protein>